<feature type="domain" description="Peptidase A2" evidence="9">
    <location>
        <begin position="284"/>
        <end position="363"/>
    </location>
</feature>
<name>A0A922SNG9_SPOEX</name>
<dbReference type="GO" id="GO:0015074">
    <property type="term" value="P:DNA integration"/>
    <property type="evidence" value="ECO:0007669"/>
    <property type="project" value="InterPro"/>
</dbReference>
<dbReference type="Gene3D" id="1.10.340.70">
    <property type="match status" value="1"/>
</dbReference>
<sequence>MGGTQTKEETVVVQNAAGGTNNTQLEEVRFHISTITILMSIITLVLGLGVLYFLLRMYRRCHVRWINQELYRSALSRRSGARKSGPCPEKGRPKAEIIITDDIKKGNIGQSEKILIDKFCIDFESLYKQILDLCAMSDTSSSEDTKMESFNLKVALTLVPLMTNDNECSLKQLIDNIEYYSSLLASDECKKKLVQFVLKIQDYGNQLSELFVDLTVSQAEGNLDTYKMIKPLNEKMIIKRFADGLRNRRLSTIISARNYGSIKDAIQGAKDEETSITGSYSGSGEILIDTGATISALKYEYVLEQNIPVQKEDIVINGIGGKVHAIGYVCLTLSAGGHHLKRNKFYVFDTLPCRANGIIGQDFINKHSSILDFSNHTITLLTQSNLKIVLPLLIHNDGIEIFPRCESIHYLKTDFTEECVVHSKEISDGIFLAGCIATPVNGRIPIKILNTTDRSCTLTDINPCIEKISLYNVCNFDKSQRDASRVKQLFSVLNLKHLNKEEQISIEKLCAKYSDIFYLPGDRLTTTRLCDTPTVWSDQPNAVSSHNTRTLNESVELRFADACKLETFRKSGVIGKESKTFIYIPNERTVFVKYVSSPSQISPAEFVRELHDFCESLSITEVYIIKTNKNNIFIEKLLNEVNNLNTRTGPHLHIVKDVQRIENKDDKRVILNDFHLLPTSGHAGMRRMFNNIKKYYYWVGLENDIQEFIKRCDKCQKQKYSSHNIKQPMEITSTAHSAFEKIYIDLVGPLDKDDYNYSYILTLQCELTKYIEAYPLVTKRTEEVAKALVHNFILRYGVPKVIATDRGTEFLSSIFKEVCNLLHIKQLNSTAYHHQSIGALENTHKHLNSFLRIQTDNHPETWSTWLPFWSFCYNTSVHSATKYSPYELVFGKKCSLPSNLTNRVDPLYNIDYYPFELKFRLQKSQKDARDNLLKSKLIQKERYDRNINPIVYHPDDLILVKNNMCNKLDNVYSGPYKVVSDESPNVKIIKNGKIDVIHKNRTKLYHHNQ</sequence>
<protein>
    <recommendedName>
        <fullName evidence="1">RNA-directed DNA polymerase</fullName>
        <ecNumber evidence="1">2.7.7.49</ecNumber>
    </recommendedName>
</protein>
<accession>A0A922SNG9</accession>
<dbReference type="Proteomes" id="UP000814243">
    <property type="component" value="Unassembled WGS sequence"/>
</dbReference>
<keyword evidence="5" id="KW-0255">Endonuclease</keyword>
<dbReference type="FunFam" id="3.30.420.10:FF:000032">
    <property type="entry name" value="Retrovirus-related Pol polyprotein from transposon 297-like Protein"/>
    <property type="match status" value="1"/>
</dbReference>
<proteinExistence type="predicted"/>
<dbReference type="Pfam" id="PF13650">
    <property type="entry name" value="Asp_protease_2"/>
    <property type="match status" value="1"/>
</dbReference>
<evidence type="ECO:0000256" key="2">
    <source>
        <dbReference type="ARBA" id="ARBA00022679"/>
    </source>
</evidence>
<keyword evidence="8" id="KW-0812">Transmembrane</keyword>
<dbReference type="EMBL" id="JACEFF010000112">
    <property type="protein sequence ID" value="KAH9643789.1"/>
    <property type="molecule type" value="Genomic_DNA"/>
</dbReference>
<evidence type="ECO:0000256" key="5">
    <source>
        <dbReference type="ARBA" id="ARBA00022759"/>
    </source>
</evidence>
<dbReference type="CDD" id="cd05483">
    <property type="entry name" value="retropepsin_like_bacteria"/>
    <property type="match status" value="1"/>
</dbReference>
<dbReference type="GO" id="GO:0006508">
    <property type="term" value="P:proteolysis"/>
    <property type="evidence" value="ECO:0007669"/>
    <property type="project" value="InterPro"/>
</dbReference>
<evidence type="ECO:0000259" key="9">
    <source>
        <dbReference type="PROSITE" id="PS50175"/>
    </source>
</evidence>
<feature type="transmembrane region" description="Helical" evidence="8">
    <location>
        <begin position="30"/>
        <end position="55"/>
    </location>
</feature>
<keyword evidence="2" id="KW-0808">Transferase</keyword>
<evidence type="ECO:0000313" key="12">
    <source>
        <dbReference type="Proteomes" id="UP000814243"/>
    </source>
</evidence>
<organism evidence="11 12">
    <name type="scientific">Spodoptera exigua</name>
    <name type="common">Beet armyworm</name>
    <name type="synonym">Noctua fulgens</name>
    <dbReference type="NCBI Taxonomy" id="7107"/>
    <lineage>
        <taxon>Eukaryota</taxon>
        <taxon>Metazoa</taxon>
        <taxon>Ecdysozoa</taxon>
        <taxon>Arthropoda</taxon>
        <taxon>Hexapoda</taxon>
        <taxon>Insecta</taxon>
        <taxon>Pterygota</taxon>
        <taxon>Neoptera</taxon>
        <taxon>Endopterygota</taxon>
        <taxon>Lepidoptera</taxon>
        <taxon>Glossata</taxon>
        <taxon>Ditrysia</taxon>
        <taxon>Noctuoidea</taxon>
        <taxon>Noctuidae</taxon>
        <taxon>Amphipyrinae</taxon>
        <taxon>Spodoptera</taxon>
    </lineage>
</organism>
<dbReference type="PANTHER" id="PTHR37984">
    <property type="entry name" value="PROTEIN CBG26694"/>
    <property type="match status" value="1"/>
</dbReference>
<dbReference type="GO" id="GO:0004190">
    <property type="term" value="F:aspartic-type endopeptidase activity"/>
    <property type="evidence" value="ECO:0007669"/>
    <property type="project" value="InterPro"/>
</dbReference>
<evidence type="ECO:0000313" key="11">
    <source>
        <dbReference type="EMBL" id="KAH9643789.1"/>
    </source>
</evidence>
<dbReference type="Pfam" id="PF17921">
    <property type="entry name" value="Integrase_H2C2"/>
    <property type="match status" value="1"/>
</dbReference>
<dbReference type="InterPro" id="IPR001584">
    <property type="entry name" value="Integrase_cat-core"/>
</dbReference>
<dbReference type="InterPro" id="IPR041588">
    <property type="entry name" value="Integrase_H2C2"/>
</dbReference>
<evidence type="ECO:0000259" key="10">
    <source>
        <dbReference type="PROSITE" id="PS50994"/>
    </source>
</evidence>
<dbReference type="PROSITE" id="PS00141">
    <property type="entry name" value="ASP_PROTEASE"/>
    <property type="match status" value="1"/>
</dbReference>
<keyword evidence="8" id="KW-0472">Membrane</keyword>
<dbReference type="InterPro" id="IPR050951">
    <property type="entry name" value="Retrovirus_Pol_polyprotein"/>
</dbReference>
<dbReference type="AlphaFoldDB" id="A0A922SNG9"/>
<reference evidence="11" key="1">
    <citation type="journal article" date="2021" name="G3 (Bethesda)">
        <title>Genome and transcriptome analysis of the beet armyworm Spodoptera exigua reveals targets for pest control. .</title>
        <authorList>
            <person name="Simon S."/>
            <person name="Breeschoten T."/>
            <person name="Jansen H.J."/>
            <person name="Dirks R.P."/>
            <person name="Schranz M.E."/>
            <person name="Ros V.I.D."/>
        </authorList>
    </citation>
    <scope>NUCLEOTIDE SEQUENCE</scope>
    <source>
        <strain evidence="11">TB_SE_WUR_2020</strain>
    </source>
</reference>
<gene>
    <name evidence="11" type="ORF">HF086_002287</name>
</gene>
<evidence type="ECO:0000256" key="4">
    <source>
        <dbReference type="ARBA" id="ARBA00022722"/>
    </source>
</evidence>
<dbReference type="SUPFAM" id="SSF50630">
    <property type="entry name" value="Acid proteases"/>
    <property type="match status" value="1"/>
</dbReference>
<dbReference type="SUPFAM" id="SSF53098">
    <property type="entry name" value="Ribonuclease H-like"/>
    <property type="match status" value="1"/>
</dbReference>
<keyword evidence="8" id="KW-1133">Transmembrane helix</keyword>
<dbReference type="GO" id="GO:0004519">
    <property type="term" value="F:endonuclease activity"/>
    <property type="evidence" value="ECO:0007669"/>
    <property type="project" value="UniProtKB-KW"/>
</dbReference>
<keyword evidence="7" id="KW-0695">RNA-directed DNA polymerase</keyword>
<evidence type="ECO:0000256" key="7">
    <source>
        <dbReference type="ARBA" id="ARBA00022918"/>
    </source>
</evidence>
<dbReference type="EC" id="2.7.7.49" evidence="1"/>
<dbReference type="InterPro" id="IPR001969">
    <property type="entry name" value="Aspartic_peptidase_AS"/>
</dbReference>
<keyword evidence="6" id="KW-0378">Hydrolase</keyword>
<dbReference type="GO" id="GO:0003964">
    <property type="term" value="F:RNA-directed DNA polymerase activity"/>
    <property type="evidence" value="ECO:0007669"/>
    <property type="project" value="UniProtKB-KW"/>
</dbReference>
<keyword evidence="4" id="KW-0540">Nuclease</keyword>
<dbReference type="InterPro" id="IPR036397">
    <property type="entry name" value="RNaseH_sf"/>
</dbReference>
<dbReference type="Gene3D" id="2.40.70.10">
    <property type="entry name" value="Acid Proteases"/>
    <property type="match status" value="1"/>
</dbReference>
<dbReference type="PROSITE" id="PS50175">
    <property type="entry name" value="ASP_PROT_RETROV"/>
    <property type="match status" value="1"/>
</dbReference>
<evidence type="ECO:0000256" key="8">
    <source>
        <dbReference type="SAM" id="Phobius"/>
    </source>
</evidence>
<dbReference type="InterPro" id="IPR021109">
    <property type="entry name" value="Peptidase_aspartic_dom_sf"/>
</dbReference>
<dbReference type="Pfam" id="PF00665">
    <property type="entry name" value="rve"/>
    <property type="match status" value="1"/>
</dbReference>
<keyword evidence="3" id="KW-0548">Nucleotidyltransferase</keyword>
<evidence type="ECO:0000256" key="3">
    <source>
        <dbReference type="ARBA" id="ARBA00022695"/>
    </source>
</evidence>
<dbReference type="PANTHER" id="PTHR37984:SF15">
    <property type="entry name" value="INTEGRASE CATALYTIC DOMAIN-CONTAINING PROTEIN"/>
    <property type="match status" value="1"/>
</dbReference>
<dbReference type="Gene3D" id="3.30.420.10">
    <property type="entry name" value="Ribonuclease H-like superfamily/Ribonuclease H"/>
    <property type="match status" value="1"/>
</dbReference>
<evidence type="ECO:0000256" key="6">
    <source>
        <dbReference type="ARBA" id="ARBA00022801"/>
    </source>
</evidence>
<dbReference type="InterPro" id="IPR012337">
    <property type="entry name" value="RNaseH-like_sf"/>
</dbReference>
<dbReference type="GO" id="GO:0003676">
    <property type="term" value="F:nucleic acid binding"/>
    <property type="evidence" value="ECO:0007669"/>
    <property type="project" value="InterPro"/>
</dbReference>
<feature type="domain" description="Integrase catalytic" evidence="10">
    <location>
        <begin position="724"/>
        <end position="893"/>
    </location>
</feature>
<dbReference type="InterPro" id="IPR034122">
    <property type="entry name" value="Retropepsin-like_bacterial"/>
</dbReference>
<dbReference type="PROSITE" id="PS50994">
    <property type="entry name" value="INTEGRASE"/>
    <property type="match status" value="1"/>
</dbReference>
<comment type="caution">
    <text evidence="11">The sequence shown here is derived from an EMBL/GenBank/DDBJ whole genome shotgun (WGS) entry which is preliminary data.</text>
</comment>
<dbReference type="InterPro" id="IPR001995">
    <property type="entry name" value="Peptidase_A2_cat"/>
</dbReference>
<evidence type="ECO:0000256" key="1">
    <source>
        <dbReference type="ARBA" id="ARBA00012493"/>
    </source>
</evidence>